<gene>
    <name evidence="2" type="ORF">HPO_01275</name>
</gene>
<reference evidence="2 3" key="1">
    <citation type="journal article" date="2014" name="Antonie Van Leeuwenhoek">
        <title>Hyphomonas beringensis sp. nov. and Hyphomonas chukchiensis sp. nov., isolated from surface seawater of the Bering Sea and Chukchi Sea.</title>
        <authorList>
            <person name="Li C."/>
            <person name="Lai Q."/>
            <person name="Li G."/>
            <person name="Dong C."/>
            <person name="Wang J."/>
            <person name="Liao Y."/>
            <person name="Shao Z."/>
        </authorList>
    </citation>
    <scope>NUCLEOTIDE SEQUENCE [LARGE SCALE GENOMIC DNA]</scope>
    <source>
        <strain evidence="2 3">PS728</strain>
    </source>
</reference>
<keyword evidence="1" id="KW-0472">Membrane</keyword>
<comment type="caution">
    <text evidence="2">The sequence shown here is derived from an EMBL/GenBank/DDBJ whole genome shotgun (WGS) entry which is preliminary data.</text>
</comment>
<dbReference type="Proteomes" id="UP000027100">
    <property type="component" value="Unassembled WGS sequence"/>
</dbReference>
<keyword evidence="3" id="KW-1185">Reference proteome</keyword>
<protein>
    <submittedName>
        <fullName evidence="2">Uncharacterized protein</fullName>
    </submittedName>
</protein>
<evidence type="ECO:0000256" key="1">
    <source>
        <dbReference type="SAM" id="Phobius"/>
    </source>
</evidence>
<dbReference type="AlphaFoldDB" id="A0A062VPE2"/>
<keyword evidence="1" id="KW-0812">Transmembrane</keyword>
<dbReference type="RefSeq" id="WP_035593464.1">
    <property type="nucleotide sequence ID" value="NZ_ARYM01000001.1"/>
</dbReference>
<keyword evidence="1" id="KW-1133">Transmembrane helix</keyword>
<sequence length="119" mass="12690">MIEIVVSLSILALAGTIIVPGAVEMVERFDSQAKFRMLVDEIEGSRERAVTLGQLVVLADGTAAGGLRRLPEGWQVNFPTPLIFSPAAVCTGQGAVIVSPSGQRQYYALDTATCRLVRS</sequence>
<dbReference type="EMBL" id="ARYM01000001">
    <property type="protein sequence ID" value="KDA00618.1"/>
    <property type="molecule type" value="Genomic_DNA"/>
</dbReference>
<accession>A0A062VPE2</accession>
<feature type="transmembrane region" description="Helical" evidence="1">
    <location>
        <begin position="6"/>
        <end position="26"/>
    </location>
</feature>
<evidence type="ECO:0000313" key="3">
    <source>
        <dbReference type="Proteomes" id="UP000027100"/>
    </source>
</evidence>
<evidence type="ECO:0000313" key="2">
    <source>
        <dbReference type="EMBL" id="KDA00618.1"/>
    </source>
</evidence>
<name>A0A062VPE2_9PROT</name>
<organism evidence="2 3">
    <name type="scientific">Hyphomonas polymorpha PS728</name>
    <dbReference type="NCBI Taxonomy" id="1280954"/>
    <lineage>
        <taxon>Bacteria</taxon>
        <taxon>Pseudomonadati</taxon>
        <taxon>Pseudomonadota</taxon>
        <taxon>Alphaproteobacteria</taxon>
        <taxon>Hyphomonadales</taxon>
        <taxon>Hyphomonadaceae</taxon>
        <taxon>Hyphomonas</taxon>
    </lineage>
</organism>
<dbReference type="STRING" id="1280954.HPO_01275"/>
<proteinExistence type="predicted"/>
<dbReference type="PATRIC" id="fig|1280954.3.peg.261"/>